<dbReference type="PANTHER" id="PTHR42925">
    <property type="entry name" value="MULTIDRUG AND TOXIN EFFLUX PROTEIN MATE FAMILY"/>
    <property type="match status" value="1"/>
</dbReference>
<proteinExistence type="predicted"/>
<evidence type="ECO:0000313" key="2">
    <source>
        <dbReference type="EMBL" id="GAA4722565.1"/>
    </source>
</evidence>
<keyword evidence="1" id="KW-1133">Transmembrane helix</keyword>
<dbReference type="RefSeq" id="WP_172150756.1">
    <property type="nucleotide sequence ID" value="NZ_BAABID010000006.1"/>
</dbReference>
<feature type="transmembrane region" description="Helical" evidence="1">
    <location>
        <begin position="392"/>
        <end position="413"/>
    </location>
</feature>
<protein>
    <submittedName>
        <fullName evidence="2">MATE family efflux transporter</fullName>
    </submittedName>
</protein>
<feature type="transmembrane region" description="Helical" evidence="1">
    <location>
        <begin position="262"/>
        <end position="282"/>
    </location>
</feature>
<feature type="transmembrane region" description="Helical" evidence="1">
    <location>
        <begin position="49"/>
        <end position="71"/>
    </location>
</feature>
<keyword evidence="1" id="KW-0812">Transmembrane</keyword>
<dbReference type="InterPro" id="IPR002528">
    <property type="entry name" value="MATE_fam"/>
</dbReference>
<feature type="transmembrane region" description="Helical" evidence="1">
    <location>
        <begin position="419"/>
        <end position="441"/>
    </location>
</feature>
<evidence type="ECO:0000256" key="1">
    <source>
        <dbReference type="SAM" id="Phobius"/>
    </source>
</evidence>
<keyword evidence="1" id="KW-0472">Membrane</keyword>
<dbReference type="EMBL" id="BAABID010000006">
    <property type="protein sequence ID" value="GAA4722565.1"/>
    <property type="molecule type" value="Genomic_DNA"/>
</dbReference>
<feature type="transmembrane region" description="Helical" evidence="1">
    <location>
        <begin position="362"/>
        <end position="385"/>
    </location>
</feature>
<dbReference type="Pfam" id="PF01554">
    <property type="entry name" value="MatE"/>
    <property type="match status" value="2"/>
</dbReference>
<feature type="transmembrane region" description="Helical" evidence="1">
    <location>
        <begin position="168"/>
        <end position="189"/>
    </location>
</feature>
<name>A0ABP8YAQ2_9MICO</name>
<dbReference type="PANTHER" id="PTHR42925:SF2">
    <property type="entry name" value="NA+ DRIVEN MULTIDRUG EFFLUX PUMP"/>
    <property type="match status" value="1"/>
</dbReference>
<feature type="transmembrane region" description="Helical" evidence="1">
    <location>
        <begin position="195"/>
        <end position="219"/>
    </location>
</feature>
<evidence type="ECO:0000313" key="3">
    <source>
        <dbReference type="Proteomes" id="UP001500956"/>
    </source>
</evidence>
<dbReference type="Proteomes" id="UP001500956">
    <property type="component" value="Unassembled WGS sequence"/>
</dbReference>
<feature type="transmembrane region" description="Helical" evidence="1">
    <location>
        <begin position="92"/>
        <end position="114"/>
    </location>
</feature>
<accession>A0ABP8YAQ2</accession>
<comment type="caution">
    <text evidence="2">The sequence shown here is derived from an EMBL/GenBank/DDBJ whole genome shotgun (WGS) entry which is preliminary data.</text>
</comment>
<feature type="transmembrane region" description="Helical" evidence="1">
    <location>
        <begin position="288"/>
        <end position="308"/>
    </location>
</feature>
<sequence length="453" mass="47002">MITALRGPAGRSLLRIAVPVTLQTVVFSSKSIVDAMMLGTQTEIDVAAIGIASKATFVVSIFLIGFTIGGAQIGAQLWGSERPDRAVRLRQTVWLTWATSTACALAAFVTFAVVPEAVVGLGTDSAAVVERGAAFLRIVSPTFLLFCYTSAVAAGLRVMLQPTVSTVYAVVGVVLNVALNAVLIFGLLGAPRLGVVGAAYGTLVSAVVETGLLAVHLLATRHVLARFPRAELGLVTRAQTVALLRLSVPAACNSTIWALGSFAFYAVIGSTGVSAAAALAILSPVESLALAFTIGLANAAAVVVGSTIGSGRVEDAYRQAWALVRLGLLVGVATCVVTWAAQDAVLGTFGAITPETRALTETLFAVLVVSFVLKSVSMVMVLGVLRAGGEVRFCLLLDVGAQWVLLLPGALLLRDVVGAGPVVVFALVLVEEAVRIGVAAWRIRSRRWLNDLT</sequence>
<feature type="transmembrane region" description="Helical" evidence="1">
    <location>
        <begin position="134"/>
        <end position="156"/>
    </location>
</feature>
<keyword evidence="3" id="KW-1185">Reference proteome</keyword>
<feature type="transmembrane region" description="Helical" evidence="1">
    <location>
        <begin position="320"/>
        <end position="342"/>
    </location>
</feature>
<gene>
    <name evidence="2" type="ORF">GCM10023216_09780</name>
</gene>
<reference evidence="3" key="1">
    <citation type="journal article" date="2019" name="Int. J. Syst. Evol. Microbiol.">
        <title>The Global Catalogue of Microorganisms (GCM) 10K type strain sequencing project: providing services to taxonomists for standard genome sequencing and annotation.</title>
        <authorList>
            <consortium name="The Broad Institute Genomics Platform"/>
            <consortium name="The Broad Institute Genome Sequencing Center for Infectious Disease"/>
            <person name="Wu L."/>
            <person name="Ma J."/>
        </authorList>
    </citation>
    <scope>NUCLEOTIDE SEQUENCE [LARGE SCALE GENOMIC DNA]</scope>
    <source>
        <strain evidence="3">JCM 18063</strain>
    </source>
</reference>
<dbReference type="InterPro" id="IPR047135">
    <property type="entry name" value="YsiQ"/>
</dbReference>
<organism evidence="2 3">
    <name type="scientific">Isoptericola chiayiensis</name>
    <dbReference type="NCBI Taxonomy" id="579446"/>
    <lineage>
        <taxon>Bacteria</taxon>
        <taxon>Bacillati</taxon>
        <taxon>Actinomycetota</taxon>
        <taxon>Actinomycetes</taxon>
        <taxon>Micrococcales</taxon>
        <taxon>Promicromonosporaceae</taxon>
        <taxon>Isoptericola</taxon>
    </lineage>
</organism>